<dbReference type="PROSITE" id="PS51186">
    <property type="entry name" value="GNAT"/>
    <property type="match status" value="1"/>
</dbReference>
<dbReference type="RefSeq" id="WP_092102970.1">
    <property type="nucleotide sequence ID" value="NZ_FOOT01000005.1"/>
</dbReference>
<dbReference type="Pfam" id="PF13302">
    <property type="entry name" value="Acetyltransf_3"/>
    <property type="match status" value="1"/>
</dbReference>
<dbReference type="GO" id="GO:0008999">
    <property type="term" value="F:protein-N-terminal-alanine acetyltransferase activity"/>
    <property type="evidence" value="ECO:0007669"/>
    <property type="project" value="TreeGrafter"/>
</dbReference>
<dbReference type="Gene3D" id="3.40.630.30">
    <property type="match status" value="1"/>
</dbReference>
<dbReference type="Proteomes" id="UP000198724">
    <property type="component" value="Unassembled WGS sequence"/>
</dbReference>
<dbReference type="PANTHER" id="PTHR43441:SF12">
    <property type="entry name" value="RIBOSOMAL N-ACETYLTRANSFERASE YDAF-RELATED"/>
    <property type="match status" value="1"/>
</dbReference>
<dbReference type="InterPro" id="IPR000182">
    <property type="entry name" value="GNAT_dom"/>
</dbReference>
<dbReference type="GO" id="GO:1990189">
    <property type="term" value="F:protein N-terminal-serine acetyltransferase activity"/>
    <property type="evidence" value="ECO:0007669"/>
    <property type="project" value="TreeGrafter"/>
</dbReference>
<evidence type="ECO:0000259" key="1">
    <source>
        <dbReference type="PROSITE" id="PS51186"/>
    </source>
</evidence>
<gene>
    <name evidence="2" type="ORF">SAMN05421739_1052</name>
</gene>
<dbReference type="InterPro" id="IPR016181">
    <property type="entry name" value="Acyl_CoA_acyltransferase"/>
</dbReference>
<sequence>MKSTAPLLQLPVDEDLYLRRATAADAQDLYFIIDRDRPYLREWLPFIDFTQDPGDTEAYLKYVSASNNTSDLVFVIVHEREVCGLIGYKRIDRLNKKLEIGYWLAEHKQGKGIMRRSCQTLLAYAFEKLRMNRIEIRVGVDNQRSSNIPRQLGFTLEGVERDGEFLNDHYHDLEVYSLLRSEYEG</sequence>
<dbReference type="PANTHER" id="PTHR43441">
    <property type="entry name" value="RIBOSOMAL-PROTEIN-SERINE ACETYLTRANSFERASE"/>
    <property type="match status" value="1"/>
</dbReference>
<dbReference type="EMBL" id="FOOT01000005">
    <property type="protein sequence ID" value="SFH00082.1"/>
    <property type="molecule type" value="Genomic_DNA"/>
</dbReference>
<dbReference type="AlphaFoldDB" id="A0A1I2WFI2"/>
<dbReference type="InterPro" id="IPR051908">
    <property type="entry name" value="Ribosomal_N-acetyltransferase"/>
</dbReference>
<dbReference type="GO" id="GO:0005737">
    <property type="term" value="C:cytoplasm"/>
    <property type="evidence" value="ECO:0007669"/>
    <property type="project" value="TreeGrafter"/>
</dbReference>
<protein>
    <submittedName>
        <fullName evidence="2">Ribosomal-protein-serine acetyltransferase</fullName>
    </submittedName>
</protein>
<accession>A0A1I2WFI2</accession>
<dbReference type="STRING" id="1436961.SAMN05421739_1052"/>
<proteinExistence type="predicted"/>
<evidence type="ECO:0000313" key="3">
    <source>
        <dbReference type="Proteomes" id="UP000198724"/>
    </source>
</evidence>
<reference evidence="3" key="1">
    <citation type="submission" date="2016-10" db="EMBL/GenBank/DDBJ databases">
        <authorList>
            <person name="Varghese N."/>
            <person name="Submissions S."/>
        </authorList>
    </citation>
    <scope>NUCLEOTIDE SEQUENCE [LARGE SCALE GENOMIC DNA]</scope>
    <source>
        <strain evidence="3">LP51</strain>
    </source>
</reference>
<evidence type="ECO:0000313" key="2">
    <source>
        <dbReference type="EMBL" id="SFH00082.1"/>
    </source>
</evidence>
<organism evidence="2 3">
    <name type="scientific">Pontibacter chinhatensis</name>
    <dbReference type="NCBI Taxonomy" id="1436961"/>
    <lineage>
        <taxon>Bacteria</taxon>
        <taxon>Pseudomonadati</taxon>
        <taxon>Bacteroidota</taxon>
        <taxon>Cytophagia</taxon>
        <taxon>Cytophagales</taxon>
        <taxon>Hymenobacteraceae</taxon>
        <taxon>Pontibacter</taxon>
    </lineage>
</organism>
<feature type="domain" description="N-acetyltransferase" evidence="1">
    <location>
        <begin position="16"/>
        <end position="182"/>
    </location>
</feature>
<dbReference type="SUPFAM" id="SSF55729">
    <property type="entry name" value="Acyl-CoA N-acyltransferases (Nat)"/>
    <property type="match status" value="1"/>
</dbReference>
<keyword evidence="2" id="KW-0808">Transferase</keyword>
<keyword evidence="3" id="KW-1185">Reference proteome</keyword>
<dbReference type="OrthoDB" id="9788916at2"/>
<name>A0A1I2WFI2_9BACT</name>